<dbReference type="Gene3D" id="1.10.10.60">
    <property type="entry name" value="Homeodomain-like"/>
    <property type="match status" value="1"/>
</dbReference>
<dbReference type="EMBL" id="RBIQ01000009">
    <property type="protein sequence ID" value="RKR12171.1"/>
    <property type="molecule type" value="Genomic_DNA"/>
</dbReference>
<dbReference type="PROSITE" id="PS00041">
    <property type="entry name" value="HTH_ARAC_FAMILY_1"/>
    <property type="match status" value="1"/>
</dbReference>
<dbReference type="GO" id="GO:0003700">
    <property type="term" value="F:DNA-binding transcription factor activity"/>
    <property type="evidence" value="ECO:0007669"/>
    <property type="project" value="InterPro"/>
</dbReference>
<dbReference type="SMART" id="SM00387">
    <property type="entry name" value="HATPase_c"/>
    <property type="match status" value="1"/>
</dbReference>
<dbReference type="CDD" id="cd17574">
    <property type="entry name" value="REC_OmpR"/>
    <property type="match status" value="1"/>
</dbReference>
<dbReference type="PROSITE" id="PS01124">
    <property type="entry name" value="HTH_ARAC_FAMILY_2"/>
    <property type="match status" value="1"/>
</dbReference>
<gene>
    <name evidence="14" type="ORF">CLV91_2296</name>
</gene>
<dbReference type="SUPFAM" id="SSF55874">
    <property type="entry name" value="ATPase domain of HSP90 chaperone/DNA topoisomerase II/histidine kinase"/>
    <property type="match status" value="1"/>
</dbReference>
<keyword evidence="10" id="KW-1133">Transmembrane helix</keyword>
<dbReference type="CDD" id="cd00082">
    <property type="entry name" value="HisKA"/>
    <property type="match status" value="1"/>
</dbReference>
<keyword evidence="15" id="KW-1185">Reference proteome</keyword>
<dbReference type="Gene3D" id="3.30.565.10">
    <property type="entry name" value="Histidine kinase-like ATPase, C-terminal domain"/>
    <property type="match status" value="1"/>
</dbReference>
<dbReference type="InterPro" id="IPR005467">
    <property type="entry name" value="His_kinase_dom"/>
</dbReference>
<keyword evidence="10" id="KW-0472">Membrane</keyword>
<dbReference type="FunFam" id="3.30.565.10:FF:000006">
    <property type="entry name" value="Sensor histidine kinase WalK"/>
    <property type="match status" value="1"/>
</dbReference>
<evidence type="ECO:0000259" key="12">
    <source>
        <dbReference type="PROSITE" id="PS50109"/>
    </source>
</evidence>
<keyword evidence="10" id="KW-0812">Transmembrane</keyword>
<comment type="caution">
    <text evidence="14">The sequence shown here is derived from an EMBL/GenBank/DDBJ whole genome shotgun (WGS) entry which is preliminary data.</text>
</comment>
<name>A0A495E644_9FLAO</name>
<dbReference type="Pfam" id="PF00512">
    <property type="entry name" value="HisKA"/>
    <property type="match status" value="1"/>
</dbReference>
<dbReference type="SUPFAM" id="SSF52172">
    <property type="entry name" value="CheY-like"/>
    <property type="match status" value="1"/>
</dbReference>
<dbReference type="GO" id="GO:0000155">
    <property type="term" value="F:phosphorelay sensor kinase activity"/>
    <property type="evidence" value="ECO:0007669"/>
    <property type="project" value="InterPro"/>
</dbReference>
<sequence>MQKKRPFVFFLKFTLLFFLYPIIGSAQYNYTSLFETTDLPTTTVSRVRQDKQGFIWFTSEDGLFKFDGYRYEQHAFLNNNPDFPLRGIKKIEFDDYGRIWLVTKDNTLHCYVIESKRLHNITFKGDNTASFVNSMTINDSKLFVGRGAPFYFSVKNLDINNIEPKSIVKKNGGSRLGYSRSHFIWFVTGEYMVFFDSKAEKLIRVISMPVKASSICVDTENNVWIGDGTDKLYKYNNKTKEWEVPFTIEEGVRWLEYDEKRNRIWVTSHLKLSYIELGSLEKEVIKLPVSRRFIRNAESFVDKQGNLWMVTSNDLIKINFRGNLALDSNFKELFNSKNKNTISQDFTGAVLLGTSDSGLIRKNFETEETKTYLKGKNIFCINSVTDSLFLIGTNKGLYEFKYNDSLKDYTIKQLQLDITIGDVFSVVKSKENVYWVGYYGGLSRIEYSARKPKIERVARWSNVGFVIYDKTNNAIVTNAINKGIFQVLLDANHEAIDIKNINQSKDLGSNSVQMLYKTKDNLWAATALGLSKLKFNLDKREYIVHKNYTTHDGLSNNYVSSLVSENDSVLWIGTHNGLNKFNHFKEKFTNYYKGFGYFSNRFSDKIAYYSKENKMLFGVNKGIIAFDPEKFSPSKNDYTIFIQDVQINGISGNTVSDLSALNHYQNNLTFQVSVPNFISPSAIKYRYKIQQENSKWNIKFAKDNLFTLNNLPQGNYKIWLQCTNEDGKWNSEIQSINFTIYPPFWLTWWFITFWAVIGLGALILFTRFSIIKQTRKKTLNLELNLEKKLRETDLEKIKFFTNISHDLKTPLTMVKEPLEKILKTSLPEEEKKFLLETASNNANRLVKLINQALNFSTIHTGELTLNIQKVECVSFFKLLLDNFKYQAEEKNINLNFYSDSPRQPLYIDKEKIERVFYNILSNAFKNTPKGGEITLKIRHDEENQLVGVSIKDTGKGISKDKLQDIFSRFFQSNTDTKGQGIGLSIVKEYIEAHEGTVKIESEFKKGTTVFLSFPSEEEKVEVSKEVTTQKKEFEYSILIAEDDDELRKYLTYELATKYKLFVANNGKRALEIVLNKMPDIVLTDLMMPELNGIELCKKIKEDIRTSHIPTIIITASGKKEIEVLDSGVNDYITKPFKTESLLLKIKNQLTIIKQTKDWFQREINLKPQEEKIESSGTIFLKNLMQVIEENFIENKLDISVLTSKMNMSKSSLYKKTSQLTGMSINELITSIKLTKAAELLSKNNYSFNEITFMLGYNDVKYFRELFKKKYELTPTEYRKKHM</sequence>
<evidence type="ECO:0000256" key="7">
    <source>
        <dbReference type="ARBA" id="ARBA00023125"/>
    </source>
</evidence>
<evidence type="ECO:0000256" key="3">
    <source>
        <dbReference type="ARBA" id="ARBA00022553"/>
    </source>
</evidence>
<protein>
    <recommendedName>
        <fullName evidence="2">histidine kinase</fullName>
        <ecNumber evidence="2">2.7.13.3</ecNumber>
    </recommendedName>
</protein>
<feature type="transmembrane region" description="Helical" evidence="10">
    <location>
        <begin position="745"/>
        <end position="766"/>
    </location>
</feature>
<dbReference type="InterPro" id="IPR009057">
    <property type="entry name" value="Homeodomain-like_sf"/>
</dbReference>
<dbReference type="SMART" id="SM00388">
    <property type="entry name" value="HisKA"/>
    <property type="match status" value="1"/>
</dbReference>
<dbReference type="InterPro" id="IPR013783">
    <property type="entry name" value="Ig-like_fold"/>
</dbReference>
<keyword evidence="6" id="KW-0805">Transcription regulation</keyword>
<accession>A0A495E644</accession>
<evidence type="ECO:0000256" key="9">
    <source>
        <dbReference type="PROSITE-ProRule" id="PRU00169"/>
    </source>
</evidence>
<dbReference type="PROSITE" id="PS50110">
    <property type="entry name" value="RESPONSE_REGULATORY"/>
    <property type="match status" value="1"/>
</dbReference>
<dbReference type="InterPro" id="IPR011006">
    <property type="entry name" value="CheY-like_superfamily"/>
</dbReference>
<feature type="modified residue" description="4-aspartylphosphate" evidence="9">
    <location>
        <position position="1084"/>
    </location>
</feature>
<evidence type="ECO:0000256" key="6">
    <source>
        <dbReference type="ARBA" id="ARBA00023015"/>
    </source>
</evidence>
<comment type="catalytic activity">
    <reaction evidence="1">
        <text>ATP + protein L-histidine = ADP + protein N-phospho-L-histidine.</text>
        <dbReference type="EC" id="2.7.13.3"/>
    </reaction>
</comment>
<evidence type="ECO:0000256" key="10">
    <source>
        <dbReference type="SAM" id="Phobius"/>
    </source>
</evidence>
<evidence type="ECO:0000256" key="8">
    <source>
        <dbReference type="ARBA" id="ARBA00023163"/>
    </source>
</evidence>
<dbReference type="SUPFAM" id="SSF47384">
    <property type="entry name" value="Homodimeric domain of signal transducing histidine kinase"/>
    <property type="match status" value="1"/>
</dbReference>
<evidence type="ECO:0000313" key="15">
    <source>
        <dbReference type="Proteomes" id="UP000269412"/>
    </source>
</evidence>
<keyword evidence="3 9" id="KW-0597">Phosphoprotein</keyword>
<dbReference type="SUPFAM" id="SSF63829">
    <property type="entry name" value="Calcium-dependent phosphotriesterase"/>
    <property type="match status" value="1"/>
</dbReference>
<dbReference type="Pfam" id="PF00072">
    <property type="entry name" value="Response_reg"/>
    <property type="match status" value="1"/>
</dbReference>
<dbReference type="Gene3D" id="2.60.40.10">
    <property type="entry name" value="Immunoglobulins"/>
    <property type="match status" value="1"/>
</dbReference>
<dbReference type="InterPro" id="IPR001789">
    <property type="entry name" value="Sig_transdc_resp-reg_receiver"/>
</dbReference>
<dbReference type="InterPro" id="IPR004358">
    <property type="entry name" value="Sig_transdc_His_kin-like_C"/>
</dbReference>
<dbReference type="InterPro" id="IPR003661">
    <property type="entry name" value="HisK_dim/P_dom"/>
</dbReference>
<dbReference type="SMART" id="SM00448">
    <property type="entry name" value="REC"/>
    <property type="match status" value="1"/>
</dbReference>
<organism evidence="14 15">
    <name type="scientific">Maribacter vaceletii</name>
    <dbReference type="NCBI Taxonomy" id="1206816"/>
    <lineage>
        <taxon>Bacteria</taxon>
        <taxon>Pseudomonadati</taxon>
        <taxon>Bacteroidota</taxon>
        <taxon>Flavobacteriia</taxon>
        <taxon>Flavobacteriales</taxon>
        <taxon>Flavobacteriaceae</taxon>
        <taxon>Maribacter</taxon>
    </lineage>
</organism>
<feature type="domain" description="Response regulatory" evidence="13">
    <location>
        <begin position="1036"/>
        <end position="1149"/>
    </location>
</feature>
<dbReference type="Pfam" id="PF02518">
    <property type="entry name" value="HATPase_c"/>
    <property type="match status" value="1"/>
</dbReference>
<dbReference type="Proteomes" id="UP000269412">
    <property type="component" value="Unassembled WGS sequence"/>
</dbReference>
<dbReference type="SUPFAM" id="SSF46689">
    <property type="entry name" value="Homeodomain-like"/>
    <property type="match status" value="1"/>
</dbReference>
<dbReference type="Pfam" id="PF07495">
    <property type="entry name" value="Y_Y_Y"/>
    <property type="match status" value="1"/>
</dbReference>
<dbReference type="InterPro" id="IPR018060">
    <property type="entry name" value="HTH_AraC"/>
</dbReference>
<dbReference type="PANTHER" id="PTHR43547:SF2">
    <property type="entry name" value="HYBRID SIGNAL TRANSDUCTION HISTIDINE KINASE C"/>
    <property type="match status" value="1"/>
</dbReference>
<dbReference type="Gene3D" id="1.10.287.130">
    <property type="match status" value="1"/>
</dbReference>
<dbReference type="EC" id="2.7.13.3" evidence="2"/>
<dbReference type="InterPro" id="IPR011123">
    <property type="entry name" value="Y_Y_Y"/>
</dbReference>
<dbReference type="PANTHER" id="PTHR43547">
    <property type="entry name" value="TWO-COMPONENT HISTIDINE KINASE"/>
    <property type="match status" value="1"/>
</dbReference>
<dbReference type="Gene3D" id="2.130.10.10">
    <property type="entry name" value="YVTN repeat-like/Quinoprotein amine dehydrogenase"/>
    <property type="match status" value="2"/>
</dbReference>
<dbReference type="InterPro" id="IPR036097">
    <property type="entry name" value="HisK_dim/P_sf"/>
</dbReference>
<dbReference type="SUPFAM" id="SSF50969">
    <property type="entry name" value="YVTN repeat-like/Quinoprotein amine dehydrogenase"/>
    <property type="match status" value="1"/>
</dbReference>
<keyword evidence="7" id="KW-0238">DNA-binding</keyword>
<dbReference type="InterPro" id="IPR036890">
    <property type="entry name" value="HATPase_C_sf"/>
</dbReference>
<dbReference type="SMART" id="SM00342">
    <property type="entry name" value="HTH_ARAC"/>
    <property type="match status" value="1"/>
</dbReference>
<evidence type="ECO:0000259" key="11">
    <source>
        <dbReference type="PROSITE" id="PS01124"/>
    </source>
</evidence>
<evidence type="ECO:0000256" key="1">
    <source>
        <dbReference type="ARBA" id="ARBA00000085"/>
    </source>
</evidence>
<dbReference type="GO" id="GO:0043565">
    <property type="term" value="F:sequence-specific DNA binding"/>
    <property type="evidence" value="ECO:0007669"/>
    <property type="project" value="InterPro"/>
</dbReference>
<keyword evidence="8" id="KW-0804">Transcription</keyword>
<evidence type="ECO:0000256" key="4">
    <source>
        <dbReference type="ARBA" id="ARBA00022679"/>
    </source>
</evidence>
<evidence type="ECO:0000256" key="5">
    <source>
        <dbReference type="ARBA" id="ARBA00022777"/>
    </source>
</evidence>
<feature type="domain" description="Histidine kinase" evidence="12">
    <location>
        <begin position="802"/>
        <end position="1017"/>
    </location>
</feature>
<dbReference type="InterPro" id="IPR011044">
    <property type="entry name" value="Quino_amine_DH_bsu"/>
</dbReference>
<evidence type="ECO:0000259" key="13">
    <source>
        <dbReference type="PROSITE" id="PS50110"/>
    </source>
</evidence>
<reference evidence="14 15" key="1">
    <citation type="submission" date="2018-10" db="EMBL/GenBank/DDBJ databases">
        <title>Genomic Encyclopedia of Archaeal and Bacterial Type Strains, Phase II (KMG-II): from individual species to whole genera.</title>
        <authorList>
            <person name="Goeker M."/>
        </authorList>
    </citation>
    <scope>NUCLEOTIDE SEQUENCE [LARGE SCALE GENOMIC DNA]</scope>
    <source>
        <strain evidence="14 15">DSM 25230</strain>
    </source>
</reference>
<dbReference type="PROSITE" id="PS50109">
    <property type="entry name" value="HIS_KIN"/>
    <property type="match status" value="1"/>
</dbReference>
<dbReference type="Pfam" id="PF12833">
    <property type="entry name" value="HTH_18"/>
    <property type="match status" value="1"/>
</dbReference>
<feature type="domain" description="HTH araC/xylS-type" evidence="11">
    <location>
        <begin position="1181"/>
        <end position="1280"/>
    </location>
</feature>
<keyword evidence="5" id="KW-0418">Kinase</keyword>
<dbReference type="PRINTS" id="PR00344">
    <property type="entry name" value="BCTRLSENSOR"/>
</dbReference>
<evidence type="ECO:0000313" key="14">
    <source>
        <dbReference type="EMBL" id="RKR12171.1"/>
    </source>
</evidence>
<keyword evidence="4" id="KW-0808">Transferase</keyword>
<evidence type="ECO:0000256" key="2">
    <source>
        <dbReference type="ARBA" id="ARBA00012438"/>
    </source>
</evidence>
<dbReference type="InterPro" id="IPR015943">
    <property type="entry name" value="WD40/YVTN_repeat-like_dom_sf"/>
</dbReference>
<dbReference type="InterPro" id="IPR018062">
    <property type="entry name" value="HTH_AraC-typ_CS"/>
</dbReference>
<dbReference type="InterPro" id="IPR003594">
    <property type="entry name" value="HATPase_dom"/>
</dbReference>
<proteinExistence type="predicted"/>
<dbReference type="Gene3D" id="3.40.50.2300">
    <property type="match status" value="1"/>
</dbReference>